<evidence type="ECO:0000313" key="6">
    <source>
        <dbReference type="Proteomes" id="UP000247973"/>
    </source>
</evidence>
<dbReference type="SUPFAM" id="SSF53448">
    <property type="entry name" value="Nucleotide-diphospho-sugar transferases"/>
    <property type="match status" value="1"/>
</dbReference>
<comment type="caution">
    <text evidence="5">The sequence shown here is derived from an EMBL/GenBank/DDBJ whole genome shotgun (WGS) entry which is preliminary data.</text>
</comment>
<dbReference type="InterPro" id="IPR006446">
    <property type="entry name" value="RhaTrfase"/>
</dbReference>
<dbReference type="InterPro" id="IPR001173">
    <property type="entry name" value="Glyco_trans_2-like"/>
</dbReference>
<comment type="similarity">
    <text evidence="1">Belongs to the glycosyltransferase 2 family.</text>
</comment>
<dbReference type="PANTHER" id="PTHR43179:SF12">
    <property type="entry name" value="GALACTOFURANOSYLTRANSFERASE GLFT2"/>
    <property type="match status" value="1"/>
</dbReference>
<keyword evidence="3 5" id="KW-0808">Transferase</keyword>
<dbReference type="OrthoDB" id="9771846at2"/>
<dbReference type="PANTHER" id="PTHR43179">
    <property type="entry name" value="RHAMNOSYLTRANSFERASE WBBL"/>
    <property type="match status" value="1"/>
</dbReference>
<evidence type="ECO:0000313" key="5">
    <source>
        <dbReference type="EMBL" id="PXV62184.1"/>
    </source>
</evidence>
<dbReference type="InterPro" id="IPR029044">
    <property type="entry name" value="Nucleotide-diphossugar_trans"/>
</dbReference>
<accession>A0A2V3PKX4</accession>
<evidence type="ECO:0000259" key="4">
    <source>
        <dbReference type="Pfam" id="PF00535"/>
    </source>
</evidence>
<dbReference type="AlphaFoldDB" id="A0A2V3PKX4"/>
<dbReference type="CDD" id="cd02526">
    <property type="entry name" value="GT2_RfbF_like"/>
    <property type="match status" value="1"/>
</dbReference>
<keyword evidence="6" id="KW-1185">Reference proteome</keyword>
<organism evidence="5 6">
    <name type="scientific">Dysgonomonas alginatilytica</name>
    <dbReference type="NCBI Taxonomy" id="1605892"/>
    <lineage>
        <taxon>Bacteria</taxon>
        <taxon>Pseudomonadati</taxon>
        <taxon>Bacteroidota</taxon>
        <taxon>Bacteroidia</taxon>
        <taxon>Bacteroidales</taxon>
        <taxon>Dysgonomonadaceae</taxon>
        <taxon>Dysgonomonas</taxon>
    </lineage>
</organism>
<dbReference type="Proteomes" id="UP000247973">
    <property type="component" value="Unassembled WGS sequence"/>
</dbReference>
<dbReference type="Gene3D" id="3.90.550.10">
    <property type="entry name" value="Spore Coat Polysaccharide Biosynthesis Protein SpsA, Chain A"/>
    <property type="match status" value="1"/>
</dbReference>
<protein>
    <submittedName>
        <fullName evidence="5">Rhamnosyltransferase</fullName>
    </submittedName>
</protein>
<keyword evidence="2" id="KW-0328">Glycosyltransferase</keyword>
<feature type="domain" description="Glycosyltransferase 2-like" evidence="4">
    <location>
        <begin position="5"/>
        <end position="105"/>
    </location>
</feature>
<proteinExistence type="inferred from homology"/>
<dbReference type="EMBL" id="QICL01000021">
    <property type="protein sequence ID" value="PXV62184.1"/>
    <property type="molecule type" value="Genomic_DNA"/>
</dbReference>
<evidence type="ECO:0000256" key="2">
    <source>
        <dbReference type="ARBA" id="ARBA00022676"/>
    </source>
</evidence>
<dbReference type="GO" id="GO:0016757">
    <property type="term" value="F:glycosyltransferase activity"/>
    <property type="evidence" value="ECO:0007669"/>
    <property type="project" value="UniProtKB-KW"/>
</dbReference>
<dbReference type="NCBIfam" id="TIGR01556">
    <property type="entry name" value="rhamnosyltran"/>
    <property type="match status" value="1"/>
</dbReference>
<name>A0A2V3PKX4_9BACT</name>
<evidence type="ECO:0000256" key="1">
    <source>
        <dbReference type="ARBA" id="ARBA00006739"/>
    </source>
</evidence>
<reference evidence="5 6" key="1">
    <citation type="submission" date="2018-03" db="EMBL/GenBank/DDBJ databases">
        <title>Genomic Encyclopedia of Archaeal and Bacterial Type Strains, Phase II (KMG-II): from individual species to whole genera.</title>
        <authorList>
            <person name="Goeker M."/>
        </authorList>
    </citation>
    <scope>NUCLEOTIDE SEQUENCE [LARGE SCALE GENOMIC DNA]</scope>
    <source>
        <strain evidence="5 6">DSM 100214</strain>
    </source>
</reference>
<dbReference type="Pfam" id="PF00535">
    <property type="entry name" value="Glycos_transf_2"/>
    <property type="match status" value="1"/>
</dbReference>
<sequence>MIFAIIVTYNSELNLLIDQFNSIIDQVGGIVYVENGSENQSVITECLAQYSNSFNVHILSNKENMGLGYAQNQGIKEAFKNEADHILLLDHDSVVEPRFVYNLLEVEQVLLKENIRVGAVAPTAYNPDNNKLFPVSVWILNGLWVKKIVPCQNQHVFASFIMASGTLVRKEVLDDVGLMDEGLFVDIIDLEWGCRIKSKNYQLVVTPLAKMMHKIGDSRISFLGRNMSNHSPIRRYYLSRNCLLSFRYKHIPVGFSIGGFGRTILRFLVVLLKSTERKKYWTYCLLGFRDGLLGRYGKCTISLK</sequence>
<gene>
    <name evidence="5" type="ORF">CLV62_1217</name>
</gene>
<evidence type="ECO:0000256" key="3">
    <source>
        <dbReference type="ARBA" id="ARBA00022679"/>
    </source>
</evidence>
<dbReference type="RefSeq" id="WP_110311534.1">
    <property type="nucleotide sequence ID" value="NZ_QICL01000021.1"/>
</dbReference>